<dbReference type="SUPFAM" id="SSF53335">
    <property type="entry name" value="S-adenosyl-L-methionine-dependent methyltransferases"/>
    <property type="match status" value="1"/>
</dbReference>
<evidence type="ECO:0000313" key="2">
    <source>
        <dbReference type="EMBL" id="PCE40200.1"/>
    </source>
</evidence>
<dbReference type="GO" id="GO:0008168">
    <property type="term" value="F:methyltransferase activity"/>
    <property type="evidence" value="ECO:0007669"/>
    <property type="project" value="UniProtKB-KW"/>
</dbReference>
<keyword evidence="2" id="KW-0489">Methyltransferase</keyword>
<comment type="caution">
    <text evidence="2">The sequence shown here is derived from an EMBL/GenBank/DDBJ whole genome shotgun (WGS) entry which is preliminary data.</text>
</comment>
<proteinExistence type="predicted"/>
<dbReference type="RefSeq" id="WP_066968797.1">
    <property type="nucleotide sequence ID" value="NZ_CP023449.1"/>
</dbReference>
<dbReference type="KEGG" id="rdi:CMV14_06005"/>
<dbReference type="OrthoDB" id="9787738at2"/>
<dbReference type="InterPro" id="IPR013217">
    <property type="entry name" value="Methyltransf_12"/>
</dbReference>
<dbReference type="AlphaFoldDB" id="A0A2A4FR49"/>
<evidence type="ECO:0000259" key="1">
    <source>
        <dbReference type="Pfam" id="PF08242"/>
    </source>
</evidence>
<protein>
    <submittedName>
        <fullName evidence="2">Class I SAM-dependent methyltransferase</fullName>
    </submittedName>
</protein>
<dbReference type="CDD" id="cd02440">
    <property type="entry name" value="AdoMet_MTases"/>
    <property type="match status" value="1"/>
</dbReference>
<gene>
    <name evidence="2" type="ORF">COO09_21660</name>
</gene>
<dbReference type="Pfam" id="PF08242">
    <property type="entry name" value="Methyltransf_12"/>
    <property type="match status" value="1"/>
</dbReference>
<dbReference type="Proteomes" id="UP000218934">
    <property type="component" value="Unassembled WGS sequence"/>
</dbReference>
<organism evidence="2 3">
    <name type="scientific">Rhizorhabdus dicambivorans</name>
    <dbReference type="NCBI Taxonomy" id="1850238"/>
    <lineage>
        <taxon>Bacteria</taxon>
        <taxon>Pseudomonadati</taxon>
        <taxon>Pseudomonadota</taxon>
        <taxon>Alphaproteobacteria</taxon>
        <taxon>Sphingomonadales</taxon>
        <taxon>Sphingomonadaceae</taxon>
        <taxon>Rhizorhabdus</taxon>
    </lineage>
</organism>
<feature type="domain" description="Methyltransferase type 12" evidence="1">
    <location>
        <begin position="71"/>
        <end position="164"/>
    </location>
</feature>
<dbReference type="GO" id="GO:0032259">
    <property type="term" value="P:methylation"/>
    <property type="evidence" value="ECO:0007669"/>
    <property type="project" value="UniProtKB-KW"/>
</dbReference>
<sequence>MMDDRLIRAAEHWSQMEAPKGRPHWWMHPAIVRHVNRLVCGEAIDGQSAGFHRLIEAEAPKGGFPRAISVGSGVAAKEIALLSDGIVQHFDLFEISEDRLRASKRLARRHGVFDRIDFHCANAFERAFPDGFDLVYWNSSLHHMFDAHAAVAWSYRNLKPGGCFAMDEFVGATRFQWTDAELDIASDIRASLSGQLMRDPGNPTRSLDGRVLRPDLDAFIAADPSEAADSANILGAVRAFFPEARITLTGGVVYSLALDQVLANFDDVKDAARLESLLQLDERLIEDGHVHQAIAIARKGRMAARGGKWRWWDALRRLAHRR</sequence>
<name>A0A2A4FR49_9SPHN</name>
<reference evidence="2 3" key="1">
    <citation type="submission" date="2017-09" db="EMBL/GenBank/DDBJ databases">
        <title>The Catabolism of 3,6-Dichlorosalicylic acid is Initiated by the Cytochrome P450 Monooxygenase DsmABC in Rhizorhabdus dicambivorans Ndbn-20.</title>
        <authorList>
            <person name="Na L."/>
        </authorList>
    </citation>
    <scope>NUCLEOTIDE SEQUENCE [LARGE SCALE GENOMIC DNA]</scope>
    <source>
        <strain evidence="2 3">Ndbn-20m</strain>
    </source>
</reference>
<evidence type="ECO:0000313" key="3">
    <source>
        <dbReference type="Proteomes" id="UP000218934"/>
    </source>
</evidence>
<dbReference type="InterPro" id="IPR029063">
    <property type="entry name" value="SAM-dependent_MTases_sf"/>
</dbReference>
<keyword evidence="2" id="KW-0808">Transferase</keyword>
<dbReference type="Gene3D" id="3.40.50.150">
    <property type="entry name" value="Vaccinia Virus protein VP39"/>
    <property type="match status" value="1"/>
</dbReference>
<keyword evidence="3" id="KW-1185">Reference proteome</keyword>
<dbReference type="EMBL" id="NWUF01000033">
    <property type="protein sequence ID" value="PCE40200.1"/>
    <property type="molecule type" value="Genomic_DNA"/>
</dbReference>
<accession>A0A2A4FR49</accession>